<dbReference type="SMART" id="SM00965">
    <property type="entry name" value="STN"/>
    <property type="match status" value="1"/>
</dbReference>
<reference evidence="9" key="1">
    <citation type="submission" date="2021-03" db="EMBL/GenBank/DDBJ databases">
        <authorList>
            <person name="Lu T."/>
            <person name="Wang Q."/>
            <person name="Han X."/>
        </authorList>
    </citation>
    <scope>NUCLEOTIDE SEQUENCE</scope>
    <source>
        <strain evidence="9">WQ 2009</strain>
    </source>
</reference>
<dbReference type="Proteomes" id="UP000679691">
    <property type="component" value="Unassembled WGS sequence"/>
</dbReference>
<accession>A0A8T4H9P8</accession>
<keyword evidence="10" id="KW-1185">Reference proteome</keyword>
<evidence type="ECO:0000259" key="8">
    <source>
        <dbReference type="SMART" id="SM00965"/>
    </source>
</evidence>
<dbReference type="Gene3D" id="2.170.130.10">
    <property type="entry name" value="TonB-dependent receptor, plug domain"/>
    <property type="match status" value="1"/>
</dbReference>
<evidence type="ECO:0000256" key="7">
    <source>
        <dbReference type="PROSITE-ProRule" id="PRU01360"/>
    </source>
</evidence>
<keyword evidence="5 7" id="KW-0472">Membrane</keyword>
<dbReference type="Gene3D" id="2.40.170.20">
    <property type="entry name" value="TonB-dependent receptor, beta-barrel domain"/>
    <property type="match status" value="1"/>
</dbReference>
<dbReference type="InterPro" id="IPR036942">
    <property type="entry name" value="Beta-barrel_TonB_sf"/>
</dbReference>
<evidence type="ECO:0000256" key="4">
    <source>
        <dbReference type="ARBA" id="ARBA00022692"/>
    </source>
</evidence>
<dbReference type="InterPro" id="IPR011662">
    <property type="entry name" value="Secretin/TonB_short_N"/>
</dbReference>
<gene>
    <name evidence="9" type="ORF">J5U18_09275</name>
</gene>
<evidence type="ECO:0000256" key="6">
    <source>
        <dbReference type="ARBA" id="ARBA00023237"/>
    </source>
</evidence>
<dbReference type="InterPro" id="IPR023996">
    <property type="entry name" value="TonB-dep_OMP_SusC/RagA"/>
</dbReference>
<dbReference type="Pfam" id="PF13715">
    <property type="entry name" value="CarbopepD_reg_2"/>
    <property type="match status" value="1"/>
</dbReference>
<evidence type="ECO:0000256" key="3">
    <source>
        <dbReference type="ARBA" id="ARBA00022452"/>
    </source>
</evidence>
<dbReference type="SUPFAM" id="SSF49464">
    <property type="entry name" value="Carboxypeptidase regulatory domain-like"/>
    <property type="match status" value="1"/>
</dbReference>
<dbReference type="NCBIfam" id="TIGR04057">
    <property type="entry name" value="SusC_RagA_signa"/>
    <property type="match status" value="1"/>
</dbReference>
<dbReference type="Gene3D" id="2.60.40.1120">
    <property type="entry name" value="Carboxypeptidase-like, regulatory domain"/>
    <property type="match status" value="1"/>
</dbReference>
<dbReference type="EMBL" id="JAGKSB010000009">
    <property type="protein sequence ID" value="MBP3943752.1"/>
    <property type="molecule type" value="Genomic_DNA"/>
</dbReference>
<keyword evidence="4 7" id="KW-0812">Transmembrane</keyword>
<feature type="domain" description="Secretin/TonB short N-terminal" evidence="8">
    <location>
        <begin position="70"/>
        <end position="122"/>
    </location>
</feature>
<evidence type="ECO:0000256" key="5">
    <source>
        <dbReference type="ARBA" id="ARBA00023136"/>
    </source>
</evidence>
<dbReference type="AlphaFoldDB" id="A0A8T4H9P8"/>
<dbReference type="PROSITE" id="PS52016">
    <property type="entry name" value="TONB_DEPENDENT_REC_3"/>
    <property type="match status" value="1"/>
</dbReference>
<keyword evidence="2 7" id="KW-0813">Transport</keyword>
<dbReference type="InterPro" id="IPR012910">
    <property type="entry name" value="Plug_dom"/>
</dbReference>
<organism evidence="9 10">
    <name type="scientific">Rhinopithecimicrobium faecis</name>
    <dbReference type="NCBI Taxonomy" id="2820698"/>
    <lineage>
        <taxon>Bacteria</taxon>
        <taxon>Pseudomonadati</taxon>
        <taxon>Bacteroidota</taxon>
        <taxon>Sphingobacteriia</taxon>
        <taxon>Sphingobacteriales</taxon>
        <taxon>Sphingobacteriaceae</taxon>
        <taxon>Rhinopithecimicrobium</taxon>
    </lineage>
</organism>
<dbReference type="NCBIfam" id="TIGR04056">
    <property type="entry name" value="OMP_RagA_SusC"/>
    <property type="match status" value="1"/>
</dbReference>
<evidence type="ECO:0000256" key="2">
    <source>
        <dbReference type="ARBA" id="ARBA00022448"/>
    </source>
</evidence>
<dbReference type="InterPro" id="IPR039426">
    <property type="entry name" value="TonB-dep_rcpt-like"/>
</dbReference>
<comment type="subcellular location">
    <subcellularLocation>
        <location evidence="1 7">Cell outer membrane</location>
        <topology evidence="1 7">Multi-pass membrane protein</topology>
    </subcellularLocation>
</comment>
<dbReference type="Pfam" id="PF07715">
    <property type="entry name" value="Plug"/>
    <property type="match status" value="1"/>
</dbReference>
<sequence>MKKNNSCIGLRPVHAVLKSLMVMKLLLFFMLGMSIQVFANKTYSQSKISIELKNCSLIKACEEIQNKSSFRFVYGEAIAENNTKVSLSAKDASIDEVMNKLLKGTGFKYKITSENLVSIISPSASRAAPITGRVTDAAGKALAKVTVMIKGTKVGSLTDAEGFFSLEANDTDILVFNMLGYATQEKSVGTSKRVDVVLRSTEKSIDEVVVTALGIEKSARSLSYNVQKIKSDDLTNVKQTNFINSLSGKAAGVAISSSSSGVGGSAKVTLRGNRSVNGSNQPLYVIDGVPMLNSSGGQPTDIYGSGASDGGDGISNLNPEDIESLTILEGASASALYGSQAQNGVILITTKKGKVGKAEINFNSSVQFNETAYRPKFQNKYGAVATQTSGDIESWGGPITSTYDNVDKYFQTGNNIVNAINFSAGNQLAQTYFSYANTSARGITPTNKLTRHNINMRETGSFLNNKLTLDVSFNYIYQTINNRPPIGVYPNPLLSLYLFPRGVDIQPYKDDYFNPELTGANRQYWLTKNGDFHQENPWWILNKEPNSAKRNRYFITGTAKYVFSNWFNLQLRANLDRTMDDTQTRRYQGTDGNLNSLGTGFFSIGNSTQVQKYADLIANFIVPTRSEDFKIGGLVGGSIMDNTSQGMSMGGSLLTADYFVASNIVALPSQPVSAGTLFTPAVLNPGNAFSTHNQLQAAFANLELSYKNWAFLTGTFRQDWSSTLAFTKNKYYNYPSIGLSLVPSEMTRLPDFISYAKVRGSYTEVGNTLPMYLTRILNSQDNKGSLVFNTAQAEVTLKPERTKTMEFGADLRFLQNRLGLNFTYYKTNTIDQFFPYYPPASSLISVAYYNAGKIQNTGYQFIVDYDAIASDRFKWKTSFNASSNRNKILEVRDPQDESKFPLTSDNYGYSSVIVKGGSYGDIYAQTFVYDEQGRTKLVGTGTTADPYKPEKSAIQFVGNPNPKFQAGWSNTFNYKNFTLNILFDGKFGGKVMSITQAYMDLLGVSEESGLARDKGGVAINGVNSNGEAVTSLDPKTYYATIGSRGSMAGAYMFDATVVRMREAALGYTLPVKNKAFKSVRLSVTGRNLFYLYKKAPYDPELTMSTSNGLSGVDAFNMPATRDFGFNLNITF</sequence>
<evidence type="ECO:0000313" key="10">
    <source>
        <dbReference type="Proteomes" id="UP000679691"/>
    </source>
</evidence>
<evidence type="ECO:0000313" key="9">
    <source>
        <dbReference type="EMBL" id="MBP3943752.1"/>
    </source>
</evidence>
<protein>
    <submittedName>
        <fullName evidence="9">SusC/RagA family TonB-linked outer membrane protein</fullName>
    </submittedName>
</protein>
<dbReference type="GO" id="GO:0009279">
    <property type="term" value="C:cell outer membrane"/>
    <property type="evidence" value="ECO:0007669"/>
    <property type="project" value="UniProtKB-SubCell"/>
</dbReference>
<dbReference type="InterPro" id="IPR008969">
    <property type="entry name" value="CarboxyPept-like_regulatory"/>
</dbReference>
<proteinExistence type="inferred from homology"/>
<evidence type="ECO:0000256" key="1">
    <source>
        <dbReference type="ARBA" id="ARBA00004571"/>
    </source>
</evidence>
<dbReference type="Pfam" id="PF07660">
    <property type="entry name" value="STN"/>
    <property type="match status" value="1"/>
</dbReference>
<dbReference type="InterPro" id="IPR023997">
    <property type="entry name" value="TonB-dep_OMP_SusC/RagA_CS"/>
</dbReference>
<name>A0A8T4H9P8_9SPHI</name>
<keyword evidence="3 7" id="KW-1134">Transmembrane beta strand</keyword>
<comment type="similarity">
    <text evidence="7">Belongs to the TonB-dependent receptor family.</text>
</comment>
<dbReference type="InterPro" id="IPR037066">
    <property type="entry name" value="Plug_dom_sf"/>
</dbReference>
<dbReference type="SUPFAM" id="SSF56935">
    <property type="entry name" value="Porins"/>
    <property type="match status" value="1"/>
</dbReference>
<keyword evidence="6 7" id="KW-0998">Cell outer membrane</keyword>
<comment type="caution">
    <text evidence="9">The sequence shown here is derived from an EMBL/GenBank/DDBJ whole genome shotgun (WGS) entry which is preliminary data.</text>
</comment>